<feature type="DNA-binding region" description="H-T-H motif" evidence="2">
    <location>
        <begin position="40"/>
        <end position="59"/>
    </location>
</feature>
<name>A0ABV8QY20_9MICC</name>
<evidence type="ECO:0000256" key="2">
    <source>
        <dbReference type="PROSITE-ProRule" id="PRU00335"/>
    </source>
</evidence>
<dbReference type="EMBL" id="JBHSCQ010000005">
    <property type="protein sequence ID" value="MFC4264746.1"/>
    <property type="molecule type" value="Genomic_DNA"/>
</dbReference>
<dbReference type="InterPro" id="IPR001647">
    <property type="entry name" value="HTH_TetR"/>
</dbReference>
<dbReference type="PROSITE" id="PS50977">
    <property type="entry name" value="HTH_TETR_2"/>
    <property type="match status" value="1"/>
</dbReference>
<dbReference type="Proteomes" id="UP001595773">
    <property type="component" value="Unassembled WGS sequence"/>
</dbReference>
<keyword evidence="5" id="KW-1185">Reference proteome</keyword>
<evidence type="ECO:0000259" key="3">
    <source>
        <dbReference type="PROSITE" id="PS50977"/>
    </source>
</evidence>
<evidence type="ECO:0000256" key="1">
    <source>
        <dbReference type="ARBA" id="ARBA00023125"/>
    </source>
</evidence>
<dbReference type="PANTHER" id="PTHR30055:SF146">
    <property type="entry name" value="HTH-TYPE TRANSCRIPTIONAL DUAL REGULATOR CECR"/>
    <property type="match status" value="1"/>
</dbReference>
<dbReference type="Pfam" id="PF14246">
    <property type="entry name" value="TetR_C_7"/>
    <property type="match status" value="1"/>
</dbReference>
<dbReference type="InterPro" id="IPR039536">
    <property type="entry name" value="TetR_C_Proteobacteria"/>
</dbReference>
<dbReference type="InterPro" id="IPR050109">
    <property type="entry name" value="HTH-type_TetR-like_transc_reg"/>
</dbReference>
<evidence type="ECO:0000313" key="5">
    <source>
        <dbReference type="Proteomes" id="UP001595773"/>
    </source>
</evidence>
<gene>
    <name evidence="4" type="ORF">ACFOW9_03925</name>
</gene>
<dbReference type="RefSeq" id="WP_230066361.1">
    <property type="nucleotide sequence ID" value="NZ_BAABLL010000019.1"/>
</dbReference>
<organism evidence="4 5">
    <name type="scientific">Arthrobacter cryoconiti</name>
    <dbReference type="NCBI Taxonomy" id="748907"/>
    <lineage>
        <taxon>Bacteria</taxon>
        <taxon>Bacillati</taxon>
        <taxon>Actinomycetota</taxon>
        <taxon>Actinomycetes</taxon>
        <taxon>Micrococcales</taxon>
        <taxon>Micrococcaceae</taxon>
        <taxon>Arthrobacter</taxon>
    </lineage>
</organism>
<proteinExistence type="predicted"/>
<accession>A0ABV8QY20</accession>
<sequence length="218" mass="23482">MDHHTRAPTKGLREGSPLKRRAILDAARVLFVAEGFERTSVDAVALRANVSKRTVYDYYGGKSTLLVRVVEEVGQALMDSIHLAIRAHLGDEASLTGSRELEAALIAFALQVASSTIESSDYAAFVKLVSTEGSHLTEMSGHSLADAPENAIAERLAYFAREGLLEVTNANRAADHFVALSFALVINNGGVFGKPSVPDTTETITEGVRAFFRAYSAR</sequence>
<dbReference type="InterPro" id="IPR009057">
    <property type="entry name" value="Homeodomain-like_sf"/>
</dbReference>
<dbReference type="Pfam" id="PF00440">
    <property type="entry name" value="TetR_N"/>
    <property type="match status" value="1"/>
</dbReference>
<comment type="caution">
    <text evidence="4">The sequence shown here is derived from an EMBL/GenBank/DDBJ whole genome shotgun (WGS) entry which is preliminary data.</text>
</comment>
<reference evidence="5" key="1">
    <citation type="journal article" date="2019" name="Int. J. Syst. Evol. Microbiol.">
        <title>The Global Catalogue of Microorganisms (GCM) 10K type strain sequencing project: providing services to taxonomists for standard genome sequencing and annotation.</title>
        <authorList>
            <consortium name="The Broad Institute Genomics Platform"/>
            <consortium name="The Broad Institute Genome Sequencing Center for Infectious Disease"/>
            <person name="Wu L."/>
            <person name="Ma J."/>
        </authorList>
    </citation>
    <scope>NUCLEOTIDE SEQUENCE [LARGE SCALE GENOMIC DNA]</scope>
    <source>
        <strain evidence="5">CGMCC 1.10698</strain>
    </source>
</reference>
<dbReference type="Gene3D" id="1.10.357.10">
    <property type="entry name" value="Tetracycline Repressor, domain 2"/>
    <property type="match status" value="1"/>
</dbReference>
<dbReference type="PRINTS" id="PR00455">
    <property type="entry name" value="HTHTETR"/>
</dbReference>
<evidence type="ECO:0000313" key="4">
    <source>
        <dbReference type="EMBL" id="MFC4264746.1"/>
    </source>
</evidence>
<dbReference type="PANTHER" id="PTHR30055">
    <property type="entry name" value="HTH-TYPE TRANSCRIPTIONAL REGULATOR RUTR"/>
    <property type="match status" value="1"/>
</dbReference>
<protein>
    <submittedName>
        <fullName evidence="4">TetR/AcrR family transcriptional regulator</fullName>
    </submittedName>
</protein>
<dbReference type="SUPFAM" id="SSF46689">
    <property type="entry name" value="Homeodomain-like"/>
    <property type="match status" value="1"/>
</dbReference>
<keyword evidence="1 2" id="KW-0238">DNA-binding</keyword>
<feature type="domain" description="HTH tetR-type" evidence="3">
    <location>
        <begin position="17"/>
        <end position="77"/>
    </location>
</feature>